<dbReference type="SMART" id="SM00147">
    <property type="entry name" value="RasGEF"/>
    <property type="match status" value="1"/>
</dbReference>
<dbReference type="InterPro" id="IPR001895">
    <property type="entry name" value="RASGEF_cat_dom"/>
</dbReference>
<gene>
    <name evidence="9" type="ORF">R3P38DRAFT_2867740</name>
</gene>
<dbReference type="Pfam" id="PF00617">
    <property type="entry name" value="RasGEF"/>
    <property type="match status" value="1"/>
</dbReference>
<accession>A0AAW0D6F5</accession>
<dbReference type="InterPro" id="IPR008937">
    <property type="entry name" value="Ras-like_GEF"/>
</dbReference>
<dbReference type="InterPro" id="IPR001452">
    <property type="entry name" value="SH3_domain"/>
</dbReference>
<dbReference type="Gene3D" id="1.10.840.10">
    <property type="entry name" value="Ras guanine-nucleotide exchange factors catalytic domain"/>
    <property type="match status" value="1"/>
</dbReference>
<dbReference type="InterPro" id="IPR036028">
    <property type="entry name" value="SH3-like_dom_sf"/>
</dbReference>
<reference evidence="9 10" key="1">
    <citation type="journal article" date="2024" name="J Genomics">
        <title>Draft genome sequencing and assembly of Favolaschia claudopus CIRM-BRFM 2984 isolated from oak limbs.</title>
        <authorList>
            <person name="Navarro D."/>
            <person name="Drula E."/>
            <person name="Chaduli D."/>
            <person name="Cazenave R."/>
            <person name="Ahrendt S."/>
            <person name="Wang J."/>
            <person name="Lipzen A."/>
            <person name="Daum C."/>
            <person name="Barry K."/>
            <person name="Grigoriev I.V."/>
            <person name="Favel A."/>
            <person name="Rosso M.N."/>
            <person name="Martin F."/>
        </authorList>
    </citation>
    <scope>NUCLEOTIDE SEQUENCE [LARGE SCALE GENOMIC DNA]</scope>
    <source>
        <strain evidence="9 10">CIRM-BRFM 2984</strain>
    </source>
</reference>
<dbReference type="SMART" id="SM00326">
    <property type="entry name" value="SH3"/>
    <property type="match status" value="1"/>
</dbReference>
<dbReference type="Pfam" id="PF00618">
    <property type="entry name" value="RasGEF_N"/>
    <property type="match status" value="1"/>
</dbReference>
<dbReference type="PROSITE" id="PS50002">
    <property type="entry name" value="SH3"/>
    <property type="match status" value="1"/>
</dbReference>
<dbReference type="InterPro" id="IPR036964">
    <property type="entry name" value="RASGEF_cat_dom_sf"/>
</dbReference>
<dbReference type="InterPro" id="IPR000651">
    <property type="entry name" value="Ras-like_Gua-exchang_fac_N"/>
</dbReference>
<dbReference type="GO" id="GO:0007265">
    <property type="term" value="P:Ras protein signal transduction"/>
    <property type="evidence" value="ECO:0007669"/>
    <property type="project" value="TreeGrafter"/>
</dbReference>
<dbReference type="SUPFAM" id="SSF50044">
    <property type="entry name" value="SH3-domain"/>
    <property type="match status" value="1"/>
</dbReference>
<protein>
    <submittedName>
        <fullName evidence="9">Ras guanine nucleotide exchange factor domain-containing protein</fullName>
    </submittedName>
</protein>
<organism evidence="9 10">
    <name type="scientific">Favolaschia claudopus</name>
    <dbReference type="NCBI Taxonomy" id="2862362"/>
    <lineage>
        <taxon>Eukaryota</taxon>
        <taxon>Fungi</taxon>
        <taxon>Dikarya</taxon>
        <taxon>Basidiomycota</taxon>
        <taxon>Agaricomycotina</taxon>
        <taxon>Agaricomycetes</taxon>
        <taxon>Agaricomycetidae</taxon>
        <taxon>Agaricales</taxon>
        <taxon>Marasmiineae</taxon>
        <taxon>Mycenaceae</taxon>
        <taxon>Favolaschia</taxon>
    </lineage>
</organism>
<sequence>MPQAAAPGPSTSAFYRALYDCPTPQDPSCLPFRRNDVIEVLTKESSGWWDSLLGDKRGWVPSNFLVEISSAEAASTRSETKLDVHTSNHHGSDSDEPAPSELEGAGVDDFWMPELGSDGRIFYVNTETGQHVGELSDMDVVDMEAALWGGEFELQRPQRSSMPHVLDDNGERNVTIDLESKLDLLDDDQDVEPPAYEDVAFQAESPPPTASTYEGIDEILSDFPSAPPPTPQYVEHAPTEIIFDPDGGVRAGTARALVEHLTAHDRTDHNFVTAFLMTFKSFMSPDELFDHLVQRFWSQPAQNMNASEPQRRGQQKQRIIQIRVLNTFKSLLVDDGALELADGHVLDRVAEFITLPEVASLPAAAMLLTLIERTRRGESIVKMVALRQEVPPPPLVPRLTRNVELFDIDPLELARQFTIVDSHLFQKIRPVDCLHLIWDELGQSNNIDDLIQTVTKTSHWVQRSVLTETDFRRRAGIIEYFISVANHCRTLKNFSSMSAFVSGLSSPSVRRLKQTWAQVSRTSVALLDACEDIAEGDGLRLNYRKLIKSIVPPCVPFMGFTLASLYFIRDGFPDTIAPTAGTPANTSNVINFWKRQKASETIHEIKRWQTPFNLHVIPSIQAYIQKNLGSIDESPDSLFSLSVELEPRTPEQENMSRMFQESGFV</sequence>
<evidence type="ECO:0000256" key="2">
    <source>
        <dbReference type="ARBA" id="ARBA00022658"/>
    </source>
</evidence>
<dbReference type="SUPFAM" id="SSF48366">
    <property type="entry name" value="Ras GEF"/>
    <property type="match status" value="1"/>
</dbReference>
<evidence type="ECO:0000313" key="10">
    <source>
        <dbReference type="Proteomes" id="UP001362999"/>
    </source>
</evidence>
<dbReference type="Gene3D" id="2.30.30.40">
    <property type="entry name" value="SH3 Domains"/>
    <property type="match status" value="1"/>
</dbReference>
<evidence type="ECO:0000259" key="6">
    <source>
        <dbReference type="PROSITE" id="PS50002"/>
    </source>
</evidence>
<feature type="domain" description="SH3" evidence="6">
    <location>
        <begin position="10"/>
        <end position="70"/>
    </location>
</feature>
<keyword evidence="1 4" id="KW-0728">SH3 domain</keyword>
<dbReference type="PROSITE" id="PS50009">
    <property type="entry name" value="RASGEF_CAT"/>
    <property type="match status" value="1"/>
</dbReference>
<evidence type="ECO:0000259" key="7">
    <source>
        <dbReference type="PROSITE" id="PS50009"/>
    </source>
</evidence>
<dbReference type="CDD" id="cd06224">
    <property type="entry name" value="REM"/>
    <property type="match status" value="1"/>
</dbReference>
<dbReference type="Gene3D" id="1.20.870.10">
    <property type="entry name" value="Son of sevenless (SoS) protein Chain: S domain 1"/>
    <property type="match status" value="1"/>
</dbReference>
<proteinExistence type="predicted"/>
<evidence type="ECO:0000259" key="8">
    <source>
        <dbReference type="PROSITE" id="PS50212"/>
    </source>
</evidence>
<dbReference type="PANTHER" id="PTHR23113:SF368">
    <property type="entry name" value="CELL DIVISION CONTROL PROTEIN 25"/>
    <property type="match status" value="1"/>
</dbReference>
<dbReference type="AlphaFoldDB" id="A0AAW0D6F5"/>
<feature type="domain" description="N-terminal Ras-GEF" evidence="8">
    <location>
        <begin position="245"/>
        <end position="376"/>
    </location>
</feature>
<evidence type="ECO:0000256" key="3">
    <source>
        <dbReference type="PROSITE-ProRule" id="PRU00168"/>
    </source>
</evidence>
<dbReference type="Proteomes" id="UP001362999">
    <property type="component" value="Unassembled WGS sequence"/>
</dbReference>
<evidence type="ECO:0000256" key="5">
    <source>
        <dbReference type="SAM" id="MobiDB-lite"/>
    </source>
</evidence>
<comment type="caution">
    <text evidence="9">The sequence shown here is derived from an EMBL/GenBank/DDBJ whole genome shotgun (WGS) entry which is preliminary data.</text>
</comment>
<keyword evidence="2 3" id="KW-0344">Guanine-nucleotide releasing factor</keyword>
<dbReference type="SMART" id="SM00229">
    <property type="entry name" value="RasGEFN"/>
    <property type="match status" value="1"/>
</dbReference>
<feature type="domain" description="Ras-GEF" evidence="7">
    <location>
        <begin position="409"/>
        <end position="648"/>
    </location>
</feature>
<dbReference type="InterPro" id="IPR023578">
    <property type="entry name" value="Ras_GEF_dom_sf"/>
</dbReference>
<dbReference type="PROSITE" id="PS50212">
    <property type="entry name" value="RASGEF_NTER"/>
    <property type="match status" value="1"/>
</dbReference>
<dbReference type="Pfam" id="PF00018">
    <property type="entry name" value="SH3_1"/>
    <property type="match status" value="1"/>
</dbReference>
<dbReference type="CDD" id="cd00155">
    <property type="entry name" value="RasGEF"/>
    <property type="match status" value="1"/>
</dbReference>
<dbReference type="GO" id="GO:0005085">
    <property type="term" value="F:guanyl-nucleotide exchange factor activity"/>
    <property type="evidence" value="ECO:0007669"/>
    <property type="project" value="UniProtKB-KW"/>
</dbReference>
<dbReference type="EMBL" id="JAWWNJ010000009">
    <property type="protein sequence ID" value="KAK7048162.1"/>
    <property type="molecule type" value="Genomic_DNA"/>
</dbReference>
<evidence type="ECO:0000313" key="9">
    <source>
        <dbReference type="EMBL" id="KAK7048162.1"/>
    </source>
</evidence>
<evidence type="ECO:0000256" key="1">
    <source>
        <dbReference type="ARBA" id="ARBA00022443"/>
    </source>
</evidence>
<evidence type="ECO:0000256" key="4">
    <source>
        <dbReference type="PROSITE-ProRule" id="PRU00192"/>
    </source>
</evidence>
<dbReference type="PANTHER" id="PTHR23113">
    <property type="entry name" value="GUANINE NUCLEOTIDE EXCHANGE FACTOR"/>
    <property type="match status" value="1"/>
</dbReference>
<feature type="region of interest" description="Disordered" evidence="5">
    <location>
        <begin position="75"/>
        <end position="106"/>
    </location>
</feature>
<keyword evidence="10" id="KW-1185">Reference proteome</keyword>
<dbReference type="GO" id="GO:0005886">
    <property type="term" value="C:plasma membrane"/>
    <property type="evidence" value="ECO:0007669"/>
    <property type="project" value="TreeGrafter"/>
</dbReference>
<name>A0AAW0D6F5_9AGAR</name>
<feature type="compositionally biased region" description="Basic and acidic residues" evidence="5">
    <location>
        <begin position="78"/>
        <end position="93"/>
    </location>
</feature>